<proteinExistence type="predicted"/>
<dbReference type="Pfam" id="PF01547">
    <property type="entry name" value="SBP_bac_1"/>
    <property type="match status" value="1"/>
</dbReference>
<dbReference type="EMBL" id="VSSQ01004659">
    <property type="protein sequence ID" value="MPM26145.1"/>
    <property type="molecule type" value="Genomic_DNA"/>
</dbReference>
<dbReference type="Gene3D" id="3.40.190.10">
    <property type="entry name" value="Periplasmic binding protein-like II"/>
    <property type="match status" value="2"/>
</dbReference>
<dbReference type="SUPFAM" id="SSF53850">
    <property type="entry name" value="Periplasmic binding protein-like II"/>
    <property type="match status" value="1"/>
</dbReference>
<organism evidence="1">
    <name type="scientific">bioreactor metagenome</name>
    <dbReference type="NCBI Taxonomy" id="1076179"/>
    <lineage>
        <taxon>unclassified sequences</taxon>
        <taxon>metagenomes</taxon>
        <taxon>ecological metagenomes</taxon>
    </lineage>
</organism>
<reference evidence="1" key="1">
    <citation type="submission" date="2019-08" db="EMBL/GenBank/DDBJ databases">
        <authorList>
            <person name="Kucharzyk K."/>
            <person name="Murdoch R.W."/>
            <person name="Higgins S."/>
            <person name="Loffler F."/>
        </authorList>
    </citation>
    <scope>NUCLEOTIDE SEQUENCE</scope>
</reference>
<dbReference type="InterPro" id="IPR050490">
    <property type="entry name" value="Bact_solute-bd_prot1"/>
</dbReference>
<dbReference type="PROSITE" id="PS51257">
    <property type="entry name" value="PROKAR_LIPOPROTEIN"/>
    <property type="match status" value="1"/>
</dbReference>
<comment type="caution">
    <text evidence="1">The sequence shown here is derived from an EMBL/GenBank/DDBJ whole genome shotgun (WGS) entry which is preliminary data.</text>
</comment>
<protein>
    <submittedName>
        <fullName evidence="1">Putative ABC transporter substrate-binding protein YesO</fullName>
    </submittedName>
</protein>
<evidence type="ECO:0000313" key="1">
    <source>
        <dbReference type="EMBL" id="MPM26145.1"/>
    </source>
</evidence>
<accession>A0A644YC59</accession>
<dbReference type="PANTHER" id="PTHR43649:SF11">
    <property type="entry name" value="ABC TRANSPORTER SUBSTRATE-BINDING PROTEIN YESO-RELATED"/>
    <property type="match status" value="1"/>
</dbReference>
<name>A0A644YC59_9ZZZZ</name>
<dbReference type="AlphaFoldDB" id="A0A644YC59"/>
<dbReference type="PANTHER" id="PTHR43649">
    <property type="entry name" value="ARABINOSE-BINDING PROTEIN-RELATED"/>
    <property type="match status" value="1"/>
</dbReference>
<dbReference type="InterPro" id="IPR006059">
    <property type="entry name" value="SBP"/>
</dbReference>
<sequence length="434" mass="48116">MKKRTLLVCLILVACTALWAGGKAEATAAAGAKANLTVSWWGNQQRNEITQNVIDSFMEANPNVVIDGQFNEWADYWNKLATSAAGNALPDVIQMDYKYINQYETNGLLLDLAPYIKDGTLDLSNIPESVSSVATEGDKVYGMMIATTAPALLYNKNLLDSIGITVKDHMSIDEFITIAREVYKKTGIKTNIDYGDSENYLDYYMRSKGHILYTDGGLGVPSAQDFVPFFRIYEEGIKEGWMVSPSIFVERVLRSVEQDPLVYGSSNDARSWCAFFWANQIPATQKAANAEKFEVGVTNWPSDNHKLSNYLKPSQFMVISSKSKNPREAVQFLNYWLNSETAGSYLLCERGVPVSSKVGEHIAPMLDEINQKVVKYINTVVAPKSSPVNPPSPIAANEASRLLGSLREQVCYGKITAEQAAQQFFTEANKILAK</sequence>
<gene>
    <name evidence="1" type="primary">yesO_9</name>
    <name evidence="1" type="ORF">SDC9_72646</name>
</gene>